<feature type="domain" description="Origin recognition complex subunit 2 RecA-like" evidence="7">
    <location>
        <begin position="295"/>
        <end position="482"/>
    </location>
</feature>
<comment type="subunit">
    <text evidence="5">Component of the origin recognition complex (ORC).</text>
</comment>
<dbReference type="GO" id="GO:0003688">
    <property type="term" value="F:DNA replication origin binding"/>
    <property type="evidence" value="ECO:0007669"/>
    <property type="project" value="UniProtKB-UniRule"/>
</dbReference>
<feature type="compositionally biased region" description="Basic and acidic residues" evidence="6">
    <location>
        <begin position="135"/>
        <end position="144"/>
    </location>
</feature>
<feature type="domain" description="Origin recognition complex subunit 2 winged-helix" evidence="8">
    <location>
        <begin position="565"/>
        <end position="625"/>
    </location>
</feature>
<comment type="subcellular location">
    <subcellularLocation>
        <location evidence="1 5">Nucleus</location>
    </subcellularLocation>
</comment>
<sequence>MPPRRKSTDQHELVERPSRKRPLPADDPYEIPDEDDAIPSAKRQRRQSQDGGTPSKGNATPRKQADFLHSDLASVPEEPESLTEQTPSKKRLGRPPKALIGGTPRGKPSTPSALRNSLVDDTPLKLRGLNGVDTPSRRGIADRSARRKSARALIDRVLEGAVSDDEDEEQQIAREIYESSEEEEDEENTQQQENLADEEADLAATTPSKTGRGRGGGRRRGRGGRPPGSATARRKKSPTPPRDLPPHEQYFYQNKPGSNKTSNNTLSSLDLLTHEEYFSLLRDEPGLQKDPHEEQIQTLQSHHIASFPQWAFELSQGFSVCLYGYGSKRRLLHQFAEYLSSSFSSSSSEEQNNKIIIINGHHRTLTIREILTTIALAVGGPTFRLPSGNPLAMIQNLFSLLSSSSSSSSPTPPSGSPKITLLFSSLDSPLSPTLRKPATQSLLAHLSSHPLISLACTVDTPDFPLLWDSSLRSSFNFAFHDCTTFAPFSGPVGPVGSETKTDEMDVISEVHELLGRMGKRAGGKEGVAFVLRSLPENARKLFGLIVGEVLVAFEEGGGSAGEFGGGESPGVEYRMLYNKAVEEFICSSEMAFRTLLKEFHDHQIITSHKDSIGTEYLSLPFRKEELESILEELMS</sequence>
<keyword evidence="3 5" id="KW-0235">DNA replication</keyword>
<feature type="compositionally biased region" description="Acidic residues" evidence="6">
    <location>
        <begin position="178"/>
        <end position="188"/>
    </location>
</feature>
<reference evidence="9 10" key="1">
    <citation type="submission" date="2017-07" db="EMBL/GenBank/DDBJ databases">
        <title>Genome sequence of the Sordaria macrospora wild type strain R19027.</title>
        <authorList>
            <person name="Nowrousian M."/>
            <person name="Teichert I."/>
            <person name="Kueck U."/>
        </authorList>
    </citation>
    <scope>NUCLEOTIDE SEQUENCE [LARGE SCALE GENOMIC DNA]</scope>
    <source>
        <strain evidence="9 10">R19027</strain>
        <tissue evidence="9">Mycelium</tissue>
    </source>
</reference>
<dbReference type="Proteomes" id="UP000433876">
    <property type="component" value="Unassembled WGS sequence"/>
</dbReference>
<comment type="function">
    <text evidence="5">Component of the origin recognition complex (ORC) that binds origins of replication. DNA-binding is ATP-dependent. ORC is required to assemble the pre-replication complex necessary to initiate DNA replication.</text>
</comment>
<keyword evidence="4 5" id="KW-0539">Nucleus</keyword>
<evidence type="ECO:0000256" key="4">
    <source>
        <dbReference type="ARBA" id="ARBA00023242"/>
    </source>
</evidence>
<proteinExistence type="inferred from homology"/>
<dbReference type="PANTHER" id="PTHR14052">
    <property type="entry name" value="ORIGIN RECOGNITION COMPLEX SUBUNIT 2"/>
    <property type="match status" value="1"/>
</dbReference>
<dbReference type="GO" id="GO:0005664">
    <property type="term" value="C:nuclear origin of replication recognition complex"/>
    <property type="evidence" value="ECO:0007669"/>
    <property type="project" value="UniProtKB-UniRule"/>
</dbReference>
<evidence type="ECO:0000256" key="6">
    <source>
        <dbReference type="SAM" id="MobiDB-lite"/>
    </source>
</evidence>
<evidence type="ECO:0000256" key="2">
    <source>
        <dbReference type="ARBA" id="ARBA00007421"/>
    </source>
</evidence>
<evidence type="ECO:0000256" key="5">
    <source>
        <dbReference type="RuleBase" id="RU368084"/>
    </source>
</evidence>
<comment type="similarity">
    <text evidence="2 5">Belongs to the ORC2 family.</text>
</comment>
<evidence type="ECO:0000259" key="7">
    <source>
        <dbReference type="Pfam" id="PF04084"/>
    </source>
</evidence>
<evidence type="ECO:0000256" key="1">
    <source>
        <dbReference type="ARBA" id="ARBA00004123"/>
    </source>
</evidence>
<evidence type="ECO:0000313" key="9">
    <source>
        <dbReference type="EMBL" id="KAA8633570.1"/>
    </source>
</evidence>
<feature type="region of interest" description="Disordered" evidence="6">
    <location>
        <begin position="1"/>
        <end position="265"/>
    </location>
</feature>
<dbReference type="EMBL" id="NMPR01000035">
    <property type="protein sequence ID" value="KAA8633570.1"/>
    <property type="molecule type" value="Genomic_DNA"/>
</dbReference>
<dbReference type="OMA" id="AHERYFF"/>
<dbReference type="Pfam" id="PF04084">
    <property type="entry name" value="RecA-like_ORC2"/>
    <property type="match status" value="1"/>
</dbReference>
<dbReference type="PANTHER" id="PTHR14052:SF0">
    <property type="entry name" value="ORIGIN RECOGNITION COMPLEX SUBUNIT 2"/>
    <property type="match status" value="1"/>
</dbReference>
<evidence type="ECO:0000256" key="3">
    <source>
        <dbReference type="ARBA" id="ARBA00022705"/>
    </source>
</evidence>
<dbReference type="GO" id="GO:0006260">
    <property type="term" value="P:DNA replication"/>
    <property type="evidence" value="ECO:0007669"/>
    <property type="project" value="UniProtKB-UniRule"/>
</dbReference>
<organism evidence="9 10">
    <name type="scientific">Sordaria macrospora</name>
    <dbReference type="NCBI Taxonomy" id="5147"/>
    <lineage>
        <taxon>Eukaryota</taxon>
        <taxon>Fungi</taxon>
        <taxon>Dikarya</taxon>
        <taxon>Ascomycota</taxon>
        <taxon>Pezizomycotina</taxon>
        <taxon>Sordariomycetes</taxon>
        <taxon>Sordariomycetidae</taxon>
        <taxon>Sordariales</taxon>
        <taxon>Sordariaceae</taxon>
        <taxon>Sordaria</taxon>
    </lineage>
</organism>
<dbReference type="Pfam" id="PF24882">
    <property type="entry name" value="WHD_ORC2"/>
    <property type="match status" value="1"/>
</dbReference>
<gene>
    <name evidence="9" type="ORF">SMACR_04057</name>
</gene>
<dbReference type="AlphaFoldDB" id="A0A8S8ZX68"/>
<protein>
    <recommendedName>
        <fullName evidence="5">Origin recognition complex subunit 2</fullName>
    </recommendedName>
</protein>
<evidence type="ECO:0000259" key="8">
    <source>
        <dbReference type="Pfam" id="PF24882"/>
    </source>
</evidence>
<dbReference type="InterPro" id="IPR056772">
    <property type="entry name" value="RecA-like_ORC2"/>
</dbReference>
<comment type="caution">
    <text evidence="9">The sequence shown here is derived from an EMBL/GenBank/DDBJ whole genome shotgun (WGS) entry which is preliminary data.</text>
</comment>
<accession>A0A8S8ZX68</accession>
<feature type="compositionally biased region" description="Polar residues" evidence="6">
    <location>
        <begin position="49"/>
        <end position="58"/>
    </location>
</feature>
<dbReference type="VEuPathDB" id="FungiDB:SMAC_04057"/>
<name>A0A8S8ZX68_SORMA</name>
<feature type="compositionally biased region" description="Basic residues" evidence="6">
    <location>
        <begin position="211"/>
        <end position="223"/>
    </location>
</feature>
<feature type="compositionally biased region" description="Acidic residues" evidence="6">
    <location>
        <begin position="27"/>
        <end position="37"/>
    </location>
</feature>
<feature type="compositionally biased region" description="Basic and acidic residues" evidence="6">
    <location>
        <begin position="1"/>
        <end position="17"/>
    </location>
</feature>
<dbReference type="InterPro" id="IPR007220">
    <property type="entry name" value="ORC2"/>
</dbReference>
<evidence type="ECO:0000313" key="10">
    <source>
        <dbReference type="Proteomes" id="UP000433876"/>
    </source>
</evidence>
<dbReference type="InterPro" id="IPR056773">
    <property type="entry name" value="WHD_ORC2"/>
</dbReference>